<dbReference type="Gene3D" id="1.10.490.10">
    <property type="entry name" value="Globins"/>
    <property type="match status" value="1"/>
</dbReference>
<dbReference type="SUPFAM" id="SSF58104">
    <property type="entry name" value="Methyl-accepting chemotaxis protein (MCP) signaling domain"/>
    <property type="match status" value="1"/>
</dbReference>
<dbReference type="Pfam" id="PF11563">
    <property type="entry name" value="Protoglobin"/>
    <property type="match status" value="1"/>
</dbReference>
<keyword evidence="2" id="KW-1003">Cell membrane</keyword>
<dbReference type="InterPro" id="IPR044398">
    <property type="entry name" value="Globin-sensor_dom"/>
</dbReference>
<comment type="caution">
    <text evidence="9">The sequence shown here is derived from an EMBL/GenBank/DDBJ whole genome shotgun (WGS) entry which is preliminary data.</text>
</comment>
<organism evidence="9 10">
    <name type="scientific">Breoghania corrubedonensis</name>
    <dbReference type="NCBI Taxonomy" id="665038"/>
    <lineage>
        <taxon>Bacteria</taxon>
        <taxon>Pseudomonadati</taxon>
        <taxon>Pseudomonadota</taxon>
        <taxon>Alphaproteobacteria</taxon>
        <taxon>Hyphomicrobiales</taxon>
        <taxon>Stappiaceae</taxon>
        <taxon>Breoghania</taxon>
    </lineage>
</organism>
<evidence type="ECO:0000256" key="2">
    <source>
        <dbReference type="ARBA" id="ARBA00022519"/>
    </source>
</evidence>
<name>A0A2T5V517_9HYPH</name>
<dbReference type="PROSITE" id="PS50192">
    <property type="entry name" value="T_SNARE"/>
    <property type="match status" value="1"/>
</dbReference>
<feature type="domain" description="T-SNARE coiled-coil homology" evidence="8">
    <location>
        <begin position="339"/>
        <end position="401"/>
    </location>
</feature>
<comment type="similarity">
    <text evidence="4">Belongs to the methyl-accepting chemotaxis (MCP) protein family.</text>
</comment>
<dbReference type="CDD" id="cd01068">
    <property type="entry name" value="globin_sensor"/>
    <property type="match status" value="1"/>
</dbReference>
<dbReference type="Proteomes" id="UP000244081">
    <property type="component" value="Unassembled WGS sequence"/>
</dbReference>
<comment type="subcellular location">
    <subcellularLocation>
        <location evidence="1">Cell inner membrane</location>
        <topology evidence="1">Multi-pass membrane protein</topology>
    </subcellularLocation>
</comment>
<dbReference type="AlphaFoldDB" id="A0A2T5V517"/>
<keyword evidence="10" id="KW-1185">Reference proteome</keyword>
<dbReference type="Pfam" id="PF00015">
    <property type="entry name" value="MCPsignal"/>
    <property type="match status" value="1"/>
</dbReference>
<evidence type="ECO:0000256" key="4">
    <source>
        <dbReference type="ARBA" id="ARBA00029447"/>
    </source>
</evidence>
<dbReference type="SMART" id="SM00283">
    <property type="entry name" value="MA"/>
    <property type="match status" value="1"/>
</dbReference>
<dbReference type="PROSITE" id="PS50111">
    <property type="entry name" value="CHEMOTAXIS_TRANSDUC_2"/>
    <property type="match status" value="1"/>
</dbReference>
<feature type="region of interest" description="Disordered" evidence="6">
    <location>
        <begin position="237"/>
        <end position="256"/>
    </location>
</feature>
<sequence>MSGVTLKDRIAFLQLSPRDGEVVKKAWKLVQGDLDEIMRGFYVHVRTVDRLDALVKGDAGRLAEAQKKHWGRLFSCSFDETYLESSRRIGLAHVKIGLEPAWYIGGYAFVMSRLVEIIGRKQRFSGVAAAQMIAAVNKVVMLDMDLAISTYHDVMIEQAHDREEVIKAAVRDLDDVMKNATSTLSDASQELEDTATRLMGAAEETSGRVSAMEASASNTSDRVQSSAAATEEMTASISEIGRQATRSRDVARSAVDGARKTNVSIQSLAEVTQTIGSVIGLISDVAEQTNLLALNATIEAARAGEAGRGFAVVAAEVKELAGQTTRATEEITEQIAAIQRASRQSVEDIEMITKTIDQVSEIATAIASAVEEQTIATSEISVNVQTAAKNTADISDEMGHVRAKTDTTQRSAEGIASMASGLHDQAERIGQDVKDFFDKVLSA</sequence>
<evidence type="ECO:0000259" key="7">
    <source>
        <dbReference type="PROSITE" id="PS50111"/>
    </source>
</evidence>
<feature type="compositionally biased region" description="Polar residues" evidence="6">
    <location>
        <begin position="215"/>
        <end position="224"/>
    </location>
</feature>
<dbReference type="InterPro" id="IPR000727">
    <property type="entry name" value="T_SNARE_dom"/>
</dbReference>
<dbReference type="InterPro" id="IPR009050">
    <property type="entry name" value="Globin-like_sf"/>
</dbReference>
<dbReference type="EMBL" id="QAYG01000009">
    <property type="protein sequence ID" value="PTW58867.1"/>
    <property type="molecule type" value="Genomic_DNA"/>
</dbReference>
<dbReference type="Gene3D" id="1.10.287.950">
    <property type="entry name" value="Methyl-accepting chemotaxis protein"/>
    <property type="match status" value="1"/>
</dbReference>
<dbReference type="SUPFAM" id="SSF46458">
    <property type="entry name" value="Globin-like"/>
    <property type="match status" value="1"/>
</dbReference>
<dbReference type="InterPro" id="IPR012292">
    <property type="entry name" value="Globin/Proto"/>
</dbReference>
<evidence type="ECO:0000256" key="1">
    <source>
        <dbReference type="ARBA" id="ARBA00004429"/>
    </source>
</evidence>
<dbReference type="GO" id="GO:0007165">
    <property type="term" value="P:signal transduction"/>
    <property type="evidence" value="ECO:0007669"/>
    <property type="project" value="UniProtKB-KW"/>
</dbReference>
<evidence type="ECO:0000256" key="3">
    <source>
        <dbReference type="ARBA" id="ARBA00023224"/>
    </source>
</evidence>
<dbReference type="GO" id="GO:0005886">
    <property type="term" value="C:plasma membrane"/>
    <property type="evidence" value="ECO:0007669"/>
    <property type="project" value="UniProtKB-SubCell"/>
</dbReference>
<evidence type="ECO:0000256" key="5">
    <source>
        <dbReference type="PROSITE-ProRule" id="PRU00284"/>
    </source>
</evidence>
<evidence type="ECO:0000259" key="8">
    <source>
        <dbReference type="PROSITE" id="PS50192"/>
    </source>
</evidence>
<dbReference type="GO" id="GO:0020037">
    <property type="term" value="F:heme binding"/>
    <property type="evidence" value="ECO:0007669"/>
    <property type="project" value="InterPro"/>
</dbReference>
<gene>
    <name evidence="9" type="ORF">C8N35_109172</name>
</gene>
<evidence type="ECO:0000313" key="10">
    <source>
        <dbReference type="Proteomes" id="UP000244081"/>
    </source>
</evidence>
<evidence type="ECO:0000313" key="9">
    <source>
        <dbReference type="EMBL" id="PTW58867.1"/>
    </source>
</evidence>
<dbReference type="GO" id="GO:0019825">
    <property type="term" value="F:oxygen binding"/>
    <property type="evidence" value="ECO:0007669"/>
    <property type="project" value="InterPro"/>
</dbReference>
<feature type="domain" description="Methyl-accepting transducer" evidence="7">
    <location>
        <begin position="194"/>
        <end position="416"/>
    </location>
</feature>
<reference evidence="9 10" key="1">
    <citation type="submission" date="2018-04" db="EMBL/GenBank/DDBJ databases">
        <title>Genomic Encyclopedia of Archaeal and Bacterial Type Strains, Phase II (KMG-II): from individual species to whole genera.</title>
        <authorList>
            <person name="Goeker M."/>
        </authorList>
    </citation>
    <scope>NUCLEOTIDE SEQUENCE [LARGE SCALE GENOMIC DNA]</scope>
    <source>
        <strain evidence="9 10">DSM 23382</strain>
    </source>
</reference>
<dbReference type="InterPro" id="IPR039379">
    <property type="entry name" value="Protoglobin_sensor_dom"/>
</dbReference>
<dbReference type="RefSeq" id="WP_107991411.1">
    <property type="nucleotide sequence ID" value="NZ_QAYG01000009.1"/>
</dbReference>
<keyword evidence="3 5" id="KW-0807">Transducer</keyword>
<dbReference type="PANTHER" id="PTHR32089">
    <property type="entry name" value="METHYL-ACCEPTING CHEMOTAXIS PROTEIN MCPB"/>
    <property type="match status" value="1"/>
</dbReference>
<accession>A0A2T5V517</accession>
<keyword evidence="2" id="KW-0997">Cell inner membrane</keyword>
<evidence type="ECO:0000256" key="6">
    <source>
        <dbReference type="SAM" id="MobiDB-lite"/>
    </source>
</evidence>
<keyword evidence="2" id="KW-0472">Membrane</keyword>
<protein>
    <submittedName>
        <fullName evidence="9">Methyl-accepting chemotaxis protein</fullName>
    </submittedName>
</protein>
<dbReference type="InterPro" id="IPR004089">
    <property type="entry name" value="MCPsignal_dom"/>
</dbReference>
<proteinExistence type="inferred from homology"/>
<dbReference type="PANTHER" id="PTHR32089:SF112">
    <property type="entry name" value="LYSOZYME-LIKE PROTEIN-RELATED"/>
    <property type="match status" value="1"/>
</dbReference>
<dbReference type="OrthoDB" id="9814362at2"/>
<feature type="region of interest" description="Disordered" evidence="6">
    <location>
        <begin position="203"/>
        <end position="232"/>
    </location>
</feature>